<organism evidence="1 2">
    <name type="scientific">Ceratodon purpureus</name>
    <name type="common">Fire moss</name>
    <name type="synonym">Dicranum purpureum</name>
    <dbReference type="NCBI Taxonomy" id="3225"/>
    <lineage>
        <taxon>Eukaryota</taxon>
        <taxon>Viridiplantae</taxon>
        <taxon>Streptophyta</taxon>
        <taxon>Embryophyta</taxon>
        <taxon>Bryophyta</taxon>
        <taxon>Bryophytina</taxon>
        <taxon>Bryopsida</taxon>
        <taxon>Dicranidae</taxon>
        <taxon>Pseudoditrichales</taxon>
        <taxon>Ditrichaceae</taxon>
        <taxon>Ceratodon</taxon>
    </lineage>
</organism>
<gene>
    <name evidence="1" type="ORF">KC19_4G199800</name>
</gene>
<evidence type="ECO:0000313" key="2">
    <source>
        <dbReference type="Proteomes" id="UP000822688"/>
    </source>
</evidence>
<sequence>MGGEVLPRQGNTFMSSVSNWRSYIEIRLSLYPGCMGALMSDYCSDAASDQGWIITTSGVRTCI</sequence>
<reference evidence="1" key="1">
    <citation type="submission" date="2020-06" db="EMBL/GenBank/DDBJ databases">
        <title>WGS assembly of Ceratodon purpureus strain R40.</title>
        <authorList>
            <person name="Carey S.B."/>
            <person name="Jenkins J."/>
            <person name="Shu S."/>
            <person name="Lovell J.T."/>
            <person name="Sreedasyam A."/>
            <person name="Maumus F."/>
            <person name="Tiley G.P."/>
            <person name="Fernandez-Pozo N."/>
            <person name="Barry K."/>
            <person name="Chen C."/>
            <person name="Wang M."/>
            <person name="Lipzen A."/>
            <person name="Daum C."/>
            <person name="Saski C.A."/>
            <person name="Payton A.C."/>
            <person name="Mcbreen J.C."/>
            <person name="Conrad R.E."/>
            <person name="Kollar L.M."/>
            <person name="Olsson S."/>
            <person name="Huttunen S."/>
            <person name="Landis J.B."/>
            <person name="Wickett N.J."/>
            <person name="Johnson M.G."/>
            <person name="Rensing S.A."/>
            <person name="Grimwood J."/>
            <person name="Schmutz J."/>
            <person name="Mcdaniel S.F."/>
        </authorList>
    </citation>
    <scope>NUCLEOTIDE SEQUENCE</scope>
    <source>
        <strain evidence="1">R40</strain>
    </source>
</reference>
<dbReference type="Proteomes" id="UP000822688">
    <property type="component" value="Chromosome 4"/>
</dbReference>
<dbReference type="EMBL" id="CM026424">
    <property type="protein sequence ID" value="KAG0580793.1"/>
    <property type="molecule type" value="Genomic_DNA"/>
</dbReference>
<name>A0A8T0IE81_CERPU</name>
<proteinExistence type="predicted"/>
<evidence type="ECO:0000313" key="1">
    <source>
        <dbReference type="EMBL" id="KAG0580793.1"/>
    </source>
</evidence>
<comment type="caution">
    <text evidence="1">The sequence shown here is derived from an EMBL/GenBank/DDBJ whole genome shotgun (WGS) entry which is preliminary data.</text>
</comment>
<dbReference type="AlphaFoldDB" id="A0A8T0IE81"/>
<protein>
    <submittedName>
        <fullName evidence="1">Uncharacterized protein</fullName>
    </submittedName>
</protein>
<keyword evidence="2" id="KW-1185">Reference proteome</keyword>
<accession>A0A8T0IE81</accession>